<dbReference type="GO" id="GO:0015095">
    <property type="term" value="F:magnesium ion transmembrane transporter activity"/>
    <property type="evidence" value="ECO:0007669"/>
    <property type="project" value="UniProtKB-UniRule"/>
</dbReference>
<accession>A0A6M8BBY9</accession>
<keyword evidence="5 9" id="KW-0460">Magnesium</keyword>
<dbReference type="Gene3D" id="1.25.60.10">
    <property type="entry name" value="MgtE N-terminal domain-like"/>
    <property type="match status" value="1"/>
</dbReference>
<dbReference type="SUPFAM" id="SSF54631">
    <property type="entry name" value="CBS-domain pair"/>
    <property type="match status" value="1"/>
</dbReference>
<sequence>MTQAANPTSSSELRDIVRDQLQLLLEQKNYEGAKMLLVPVPPVDIAEAIQGLSRPMQMLAFRLLSKSEAIAVYEYLDSDVQQSLLEEFRDQEAIDIVESMAPDDRANLFDEMPANLVRRVLAQLDPSERQATALLLGYKPDTAGRVMTPEFISVRADMTVSQAQERIRELARDKEVAYYVYVTDPVKRLLGTVSLRDLILASPDQRVEDVMERDVIFARADVDQEEVARLIQRYDLLALPIVDQEGILLGVVTVDDVIDILEEEATEDIYAIGGVRAEGESYFDSGFWSILKRRVPWLLVLVVTNIATVFIMSQYEEVLDSVVELAFFTPLLIDTGGNIGAQSSTVLIRGLSTDELRNKKPARVILRELFAGAALGIVLAVLVLGIAMVFVGKVEIGLTVGLSLIAIAALAATVGTLLPYLFHKMGFDPAFMASPFITTVADILGILIYLNIAKLLLNIG</sequence>
<keyword evidence="8" id="KW-0129">CBS domain</keyword>
<dbReference type="GO" id="GO:0046872">
    <property type="term" value="F:metal ion binding"/>
    <property type="evidence" value="ECO:0007669"/>
    <property type="project" value="UniProtKB-KW"/>
</dbReference>
<feature type="transmembrane region" description="Helical" evidence="9">
    <location>
        <begin position="396"/>
        <end position="418"/>
    </location>
</feature>
<dbReference type="SMART" id="SM00924">
    <property type="entry name" value="MgtE_N"/>
    <property type="match status" value="1"/>
</dbReference>
<dbReference type="Gene3D" id="3.10.580.10">
    <property type="entry name" value="CBS-domain"/>
    <property type="match status" value="1"/>
</dbReference>
<dbReference type="SUPFAM" id="SSF158791">
    <property type="entry name" value="MgtE N-terminal domain-like"/>
    <property type="match status" value="1"/>
</dbReference>
<keyword evidence="9" id="KW-1003">Cell membrane</keyword>
<gene>
    <name evidence="11" type="primary">mgtE</name>
    <name evidence="11" type="ORF">HPC62_09335</name>
</gene>
<reference evidence="11 12" key="1">
    <citation type="submission" date="2020-05" db="EMBL/GenBank/DDBJ databases">
        <title>Complete genome sequence of of a novel Thermoleptolyngbya strain isolated from hot springs of Ganzi, Sichuan China.</title>
        <authorList>
            <person name="Tang J."/>
            <person name="Daroch M."/>
            <person name="Li L."/>
            <person name="Waleron K."/>
            <person name="Waleron M."/>
            <person name="Waleron M."/>
        </authorList>
    </citation>
    <scope>NUCLEOTIDE SEQUENCE [LARGE SCALE GENOMIC DNA]</scope>
    <source>
        <strain evidence="11 12">PKUAC-SCTA183</strain>
    </source>
</reference>
<comment type="function">
    <text evidence="9">Acts as a magnesium transporter.</text>
</comment>
<keyword evidence="9" id="KW-0479">Metal-binding</keyword>
<feature type="transmembrane region" description="Helical" evidence="9">
    <location>
        <begin position="369"/>
        <end position="390"/>
    </location>
</feature>
<evidence type="ECO:0000313" key="11">
    <source>
        <dbReference type="EMBL" id="QKD82357.1"/>
    </source>
</evidence>
<keyword evidence="3 9" id="KW-0813">Transport</keyword>
<evidence type="ECO:0000256" key="9">
    <source>
        <dbReference type="RuleBase" id="RU362011"/>
    </source>
</evidence>
<evidence type="ECO:0000256" key="5">
    <source>
        <dbReference type="ARBA" id="ARBA00022842"/>
    </source>
</evidence>
<dbReference type="NCBIfam" id="TIGR00400">
    <property type="entry name" value="mgtE"/>
    <property type="match status" value="1"/>
</dbReference>
<comment type="subcellular location">
    <subcellularLocation>
        <location evidence="9">Cell membrane</location>
        <topology evidence="9">Multi-pass membrane protein</topology>
    </subcellularLocation>
    <subcellularLocation>
        <location evidence="1">Membrane</location>
        <topology evidence="1">Multi-pass membrane protein</topology>
    </subcellularLocation>
</comment>
<feature type="domain" description="CBS" evidence="10">
    <location>
        <begin position="211"/>
        <end position="267"/>
    </location>
</feature>
<dbReference type="InterPro" id="IPR006668">
    <property type="entry name" value="Mg_transptr_MgtE_intracell_dom"/>
</dbReference>
<feature type="transmembrane region" description="Helical" evidence="9">
    <location>
        <begin position="430"/>
        <end position="452"/>
    </location>
</feature>
<dbReference type="SMART" id="SM00116">
    <property type="entry name" value="CBS"/>
    <property type="match status" value="2"/>
</dbReference>
<comment type="subunit">
    <text evidence="9">Homodimer.</text>
</comment>
<name>A0A6M8BBY9_9CYAN</name>
<dbReference type="SUPFAM" id="SSF161093">
    <property type="entry name" value="MgtE membrane domain-like"/>
    <property type="match status" value="1"/>
</dbReference>
<protein>
    <recommendedName>
        <fullName evidence="9">Magnesium transporter MgtE</fullName>
    </recommendedName>
</protein>
<proteinExistence type="inferred from homology"/>
<evidence type="ECO:0000256" key="1">
    <source>
        <dbReference type="ARBA" id="ARBA00004141"/>
    </source>
</evidence>
<evidence type="ECO:0000313" key="12">
    <source>
        <dbReference type="Proteomes" id="UP000505210"/>
    </source>
</evidence>
<feature type="domain" description="CBS" evidence="10">
    <location>
        <begin position="147"/>
        <end position="210"/>
    </location>
</feature>
<comment type="caution">
    <text evidence="9">Lacks conserved residue(s) required for the propagation of feature annotation.</text>
</comment>
<dbReference type="PANTHER" id="PTHR43773:SF1">
    <property type="entry name" value="MAGNESIUM TRANSPORTER MGTE"/>
    <property type="match status" value="1"/>
</dbReference>
<evidence type="ECO:0000256" key="6">
    <source>
        <dbReference type="ARBA" id="ARBA00022989"/>
    </source>
</evidence>
<evidence type="ECO:0000256" key="8">
    <source>
        <dbReference type="PROSITE-ProRule" id="PRU00703"/>
    </source>
</evidence>
<dbReference type="RefSeq" id="WP_172355085.1">
    <property type="nucleotide sequence ID" value="NZ_CP053661.1"/>
</dbReference>
<dbReference type="GO" id="GO:0005886">
    <property type="term" value="C:plasma membrane"/>
    <property type="evidence" value="ECO:0007669"/>
    <property type="project" value="UniProtKB-SubCell"/>
</dbReference>
<keyword evidence="7 9" id="KW-0472">Membrane</keyword>
<dbReference type="Pfam" id="PF00571">
    <property type="entry name" value="CBS"/>
    <property type="match status" value="2"/>
</dbReference>
<dbReference type="PANTHER" id="PTHR43773">
    <property type="entry name" value="MAGNESIUM TRANSPORTER MGTE"/>
    <property type="match status" value="1"/>
</dbReference>
<dbReference type="PROSITE" id="PS51371">
    <property type="entry name" value="CBS"/>
    <property type="match status" value="2"/>
</dbReference>
<keyword evidence="6 9" id="KW-1133">Transmembrane helix</keyword>
<dbReference type="EMBL" id="CP053661">
    <property type="protein sequence ID" value="QKD82357.1"/>
    <property type="molecule type" value="Genomic_DNA"/>
</dbReference>
<evidence type="ECO:0000256" key="7">
    <source>
        <dbReference type="ARBA" id="ARBA00023136"/>
    </source>
</evidence>
<dbReference type="Gene3D" id="1.10.357.20">
    <property type="entry name" value="SLC41 divalent cation transporters, integral membrane domain"/>
    <property type="match status" value="1"/>
</dbReference>
<evidence type="ECO:0000256" key="2">
    <source>
        <dbReference type="ARBA" id="ARBA00009749"/>
    </source>
</evidence>
<dbReference type="InterPro" id="IPR036739">
    <property type="entry name" value="SLC41_membr_dom_sf"/>
</dbReference>
<dbReference type="Pfam" id="PF03448">
    <property type="entry name" value="MgtE_N"/>
    <property type="match status" value="1"/>
</dbReference>
<dbReference type="InterPro" id="IPR046342">
    <property type="entry name" value="CBS_dom_sf"/>
</dbReference>
<dbReference type="Pfam" id="PF01769">
    <property type="entry name" value="MgtE"/>
    <property type="match status" value="1"/>
</dbReference>
<dbReference type="AlphaFoldDB" id="A0A6M8BBY9"/>
<dbReference type="KEGG" id="theu:HPC62_09335"/>
<dbReference type="InterPro" id="IPR006667">
    <property type="entry name" value="SLC41_membr_dom"/>
</dbReference>
<dbReference type="Proteomes" id="UP000505210">
    <property type="component" value="Chromosome"/>
</dbReference>
<evidence type="ECO:0000259" key="10">
    <source>
        <dbReference type="PROSITE" id="PS51371"/>
    </source>
</evidence>
<evidence type="ECO:0000256" key="4">
    <source>
        <dbReference type="ARBA" id="ARBA00022692"/>
    </source>
</evidence>
<dbReference type="InterPro" id="IPR000644">
    <property type="entry name" value="CBS_dom"/>
</dbReference>
<dbReference type="CDD" id="cd04606">
    <property type="entry name" value="CBS_pair_Mg_transporter"/>
    <property type="match status" value="1"/>
</dbReference>
<evidence type="ECO:0000256" key="3">
    <source>
        <dbReference type="ARBA" id="ARBA00022448"/>
    </source>
</evidence>
<dbReference type="InterPro" id="IPR006669">
    <property type="entry name" value="MgtE_transporter"/>
</dbReference>
<keyword evidence="12" id="KW-1185">Reference proteome</keyword>
<keyword evidence="4 9" id="KW-0812">Transmembrane</keyword>
<comment type="similarity">
    <text evidence="2 9">Belongs to the SLC41A transporter family.</text>
</comment>
<dbReference type="InterPro" id="IPR038076">
    <property type="entry name" value="MgtE_N_sf"/>
</dbReference>
<organism evidence="11 12">
    <name type="scientific">Thermoleptolyngbya sichuanensis A183</name>
    <dbReference type="NCBI Taxonomy" id="2737172"/>
    <lineage>
        <taxon>Bacteria</taxon>
        <taxon>Bacillati</taxon>
        <taxon>Cyanobacteriota</taxon>
        <taxon>Cyanophyceae</taxon>
        <taxon>Oculatellales</taxon>
        <taxon>Oculatellaceae</taxon>
        <taxon>Thermoleptolyngbya</taxon>
        <taxon>Thermoleptolyngbya sichuanensis</taxon>
    </lineage>
</organism>